<protein>
    <recommendedName>
        <fullName evidence="2">LicD/FKTN/FKRP nucleotidyltransferase domain-containing protein</fullName>
    </recommendedName>
</protein>
<evidence type="ECO:0000313" key="3">
    <source>
        <dbReference type="EnsemblMetazoa" id="CLYHEMP021585.2"/>
    </source>
</evidence>
<dbReference type="PANTHER" id="PTHR43404:SF1">
    <property type="entry name" value="MNN4P"/>
    <property type="match status" value="1"/>
</dbReference>
<feature type="domain" description="LicD/FKTN/FKRP nucleotidyltransferase" evidence="2">
    <location>
        <begin position="112"/>
        <end position="163"/>
    </location>
</feature>
<dbReference type="EnsemblMetazoa" id="CLYHEMT021585.2">
    <property type="protein sequence ID" value="CLYHEMP021585.2"/>
    <property type="gene ID" value="CLYHEMG021585"/>
</dbReference>
<keyword evidence="1" id="KW-0812">Transmembrane</keyword>
<dbReference type="Proteomes" id="UP000594262">
    <property type="component" value="Unplaced"/>
</dbReference>
<organism evidence="3 4">
    <name type="scientific">Clytia hemisphaerica</name>
    <dbReference type="NCBI Taxonomy" id="252671"/>
    <lineage>
        <taxon>Eukaryota</taxon>
        <taxon>Metazoa</taxon>
        <taxon>Cnidaria</taxon>
        <taxon>Hydrozoa</taxon>
        <taxon>Hydroidolina</taxon>
        <taxon>Leptothecata</taxon>
        <taxon>Obeliida</taxon>
        <taxon>Clytiidae</taxon>
        <taxon>Clytia</taxon>
    </lineage>
</organism>
<dbReference type="RefSeq" id="XP_066935711.1">
    <property type="nucleotide sequence ID" value="XM_067079610.1"/>
</dbReference>
<dbReference type="AlphaFoldDB" id="A0A7M5XDJ5"/>
<keyword evidence="1" id="KW-1133">Transmembrane helix</keyword>
<dbReference type="Pfam" id="PF04991">
    <property type="entry name" value="LicD"/>
    <property type="match status" value="1"/>
</dbReference>
<dbReference type="EnsemblMetazoa" id="CLYHEMT021585.1">
    <property type="protein sequence ID" value="CLYHEMP021585.1"/>
    <property type="gene ID" value="CLYHEMG021585"/>
</dbReference>
<accession>A0A7M5XDJ5</accession>
<reference evidence="3" key="1">
    <citation type="submission" date="2021-01" db="UniProtKB">
        <authorList>
            <consortium name="EnsemblMetazoa"/>
        </authorList>
    </citation>
    <scope>IDENTIFICATION</scope>
</reference>
<dbReference type="GeneID" id="136823429"/>
<dbReference type="InterPro" id="IPR052942">
    <property type="entry name" value="LPS_cholinephosphotransferase"/>
</dbReference>
<evidence type="ECO:0000256" key="1">
    <source>
        <dbReference type="SAM" id="Phobius"/>
    </source>
</evidence>
<dbReference type="GO" id="GO:0009100">
    <property type="term" value="P:glycoprotein metabolic process"/>
    <property type="evidence" value="ECO:0007669"/>
    <property type="project" value="UniProtKB-ARBA"/>
</dbReference>
<sequence length="226" mass="26390">MLRGIHQITIAVFIVGVTIVTISWLNTKDETARIFRPIGLNDFESKLAYEYLTKGVRPDQQMNANKKPREADRAGWPRYHGYGDTRSCKNDWTHKGLIDLFDLWVKMADLLDVNYTLTHGTMIGALRDGDLVPYDQDVDVMMNIDEVPKFAQMIDEHFSDKDEKVHLTIHKEYRKPVKERGMWSCNGDRIYKTQWYRDQCSTQEPLGRLLRGPVLHIDLFSRLPYN</sequence>
<keyword evidence="4" id="KW-1185">Reference proteome</keyword>
<dbReference type="OrthoDB" id="444255at2759"/>
<keyword evidence="1" id="KW-0472">Membrane</keyword>
<feature type="transmembrane region" description="Helical" evidence="1">
    <location>
        <begin position="6"/>
        <end position="26"/>
    </location>
</feature>
<name>A0A7M5XDJ5_9CNID</name>
<evidence type="ECO:0000259" key="2">
    <source>
        <dbReference type="Pfam" id="PF04991"/>
    </source>
</evidence>
<proteinExistence type="predicted"/>
<evidence type="ECO:0000313" key="4">
    <source>
        <dbReference type="Proteomes" id="UP000594262"/>
    </source>
</evidence>
<dbReference type="PANTHER" id="PTHR43404">
    <property type="entry name" value="LIPOPOLYSACCHARIDE CHOLINEPHOSPHOTRANSFERASE LICD"/>
    <property type="match status" value="1"/>
</dbReference>
<dbReference type="InterPro" id="IPR007074">
    <property type="entry name" value="LicD/FKTN/FKRP_NTP_transf"/>
</dbReference>